<dbReference type="AlphaFoldDB" id="A0A1Q9DZ34"/>
<evidence type="ECO:0000313" key="2">
    <source>
        <dbReference type="Proteomes" id="UP000186817"/>
    </source>
</evidence>
<name>A0A1Q9DZ34_SYMMI</name>
<dbReference type="EMBL" id="LSRX01000329">
    <property type="protein sequence ID" value="OLQ00407.1"/>
    <property type="molecule type" value="Genomic_DNA"/>
</dbReference>
<accession>A0A1Q9DZ34</accession>
<keyword evidence="2" id="KW-1185">Reference proteome</keyword>
<organism evidence="1 2">
    <name type="scientific">Symbiodinium microadriaticum</name>
    <name type="common">Dinoflagellate</name>
    <name type="synonym">Zooxanthella microadriatica</name>
    <dbReference type="NCBI Taxonomy" id="2951"/>
    <lineage>
        <taxon>Eukaryota</taxon>
        <taxon>Sar</taxon>
        <taxon>Alveolata</taxon>
        <taxon>Dinophyceae</taxon>
        <taxon>Suessiales</taxon>
        <taxon>Symbiodiniaceae</taxon>
        <taxon>Symbiodinium</taxon>
    </lineage>
</organism>
<dbReference type="OMA" id="TRETWRP"/>
<proteinExistence type="predicted"/>
<sequence>MVKSKAGDPIILDPRDAIAVSKCLVKMQPEKGIPTTRETWRPLGRNMSNPFQFDRQYLQTIELARLRTMDRQQERRVAAYAAGPPPNLAVGFTHTGDLFNPDPDGNRYVNPLSRSASSPAMATFSRTTSGVLHSTSRLTGGAGFPKNAYDQGQQSLRGTHLPGYQGFVPGFTTDNVSLGKSISRASLALGRKRDRLEDVPRPLPFAM</sequence>
<dbReference type="OrthoDB" id="10313904at2759"/>
<comment type="caution">
    <text evidence="1">The sequence shown here is derived from an EMBL/GenBank/DDBJ whole genome shotgun (WGS) entry which is preliminary data.</text>
</comment>
<protein>
    <submittedName>
        <fullName evidence="1">Uncharacterized protein</fullName>
    </submittedName>
</protein>
<gene>
    <name evidence="1" type="ORF">AK812_SmicGene16956</name>
</gene>
<evidence type="ECO:0000313" key="1">
    <source>
        <dbReference type="EMBL" id="OLQ00407.1"/>
    </source>
</evidence>
<reference evidence="1 2" key="1">
    <citation type="submission" date="2016-02" db="EMBL/GenBank/DDBJ databases">
        <title>Genome analysis of coral dinoflagellate symbionts highlights evolutionary adaptations to a symbiotic lifestyle.</title>
        <authorList>
            <person name="Aranda M."/>
            <person name="Li Y."/>
            <person name="Liew Y.J."/>
            <person name="Baumgarten S."/>
            <person name="Simakov O."/>
            <person name="Wilson M."/>
            <person name="Piel J."/>
            <person name="Ashoor H."/>
            <person name="Bougouffa S."/>
            <person name="Bajic V.B."/>
            <person name="Ryu T."/>
            <person name="Ravasi T."/>
            <person name="Bayer T."/>
            <person name="Micklem G."/>
            <person name="Kim H."/>
            <person name="Bhak J."/>
            <person name="Lajeunesse T.C."/>
            <person name="Voolstra C.R."/>
        </authorList>
    </citation>
    <scope>NUCLEOTIDE SEQUENCE [LARGE SCALE GENOMIC DNA]</scope>
    <source>
        <strain evidence="1 2">CCMP2467</strain>
    </source>
</reference>
<dbReference type="Proteomes" id="UP000186817">
    <property type="component" value="Unassembled WGS sequence"/>
</dbReference>